<proteinExistence type="predicted"/>
<dbReference type="Gene3D" id="3.40.50.620">
    <property type="entry name" value="HUPs"/>
    <property type="match status" value="1"/>
</dbReference>
<gene>
    <name evidence="2" type="ORF">QN277_005530</name>
</gene>
<reference evidence="2" key="1">
    <citation type="submission" date="2023-10" db="EMBL/GenBank/DDBJ databases">
        <title>Chromosome-level genome of the transformable northern wattle, Acacia crassicarpa.</title>
        <authorList>
            <person name="Massaro I."/>
            <person name="Sinha N.R."/>
            <person name="Poethig S."/>
            <person name="Leichty A.R."/>
        </authorList>
    </citation>
    <scope>NUCLEOTIDE SEQUENCE</scope>
    <source>
        <strain evidence="2">Acra3RX</strain>
        <tissue evidence="2">Leaf</tissue>
    </source>
</reference>
<dbReference type="InterPro" id="IPR014729">
    <property type="entry name" value="Rossmann-like_a/b/a_fold"/>
</dbReference>
<dbReference type="SUPFAM" id="SSF52402">
    <property type="entry name" value="Adenine nucleotide alpha hydrolases-like"/>
    <property type="match status" value="1"/>
</dbReference>
<evidence type="ECO:0000256" key="1">
    <source>
        <dbReference type="SAM" id="MobiDB-lite"/>
    </source>
</evidence>
<sequence>MSEQTTLSNNNEDDSEISNCIHDSSFTGLNRNQVIFDDEEGGGGGGGDGLDLDFEPDSDSDSGLGLNDRKEKGNLDVIREEDCESSVFSLDFRACKDVVHVCVGKYGDDKSSLEALSWTLKHWITPFTTLCLLHVFPLVKLIPSPLGKLPRSHVNKAHIDLYLDKHKCKRKLLLQKFIDLCLASQVKVETMLTEGDNVANSIVDVINDIGVCKLVVGITKSNLRKSGSPRSKGIADEVVRKAPENCDVKVICEGKDVIFDIVQAASPSSTGSGSTPTSGSSRKEDGSSRGFGSSKNFFGFGPRIPFSAR</sequence>
<feature type="region of interest" description="Disordered" evidence="1">
    <location>
        <begin position="37"/>
        <end position="68"/>
    </location>
</feature>
<feature type="compositionally biased region" description="Low complexity" evidence="1">
    <location>
        <begin position="288"/>
        <end position="301"/>
    </location>
</feature>
<feature type="region of interest" description="Disordered" evidence="1">
    <location>
        <begin position="266"/>
        <end position="309"/>
    </location>
</feature>
<accession>A0AAE1IXC2</accession>
<dbReference type="PANTHER" id="PTHR47382">
    <property type="entry name" value="U-BOX DOMAIN-CONTAINING PROTEIN 52-LIKE"/>
    <property type="match status" value="1"/>
</dbReference>
<feature type="region of interest" description="Disordered" evidence="1">
    <location>
        <begin position="1"/>
        <end position="21"/>
    </location>
</feature>
<feature type="compositionally biased region" description="Low complexity" evidence="1">
    <location>
        <begin position="266"/>
        <end position="280"/>
    </location>
</feature>
<organism evidence="2 3">
    <name type="scientific">Acacia crassicarpa</name>
    <name type="common">northern wattle</name>
    <dbReference type="NCBI Taxonomy" id="499986"/>
    <lineage>
        <taxon>Eukaryota</taxon>
        <taxon>Viridiplantae</taxon>
        <taxon>Streptophyta</taxon>
        <taxon>Embryophyta</taxon>
        <taxon>Tracheophyta</taxon>
        <taxon>Spermatophyta</taxon>
        <taxon>Magnoliopsida</taxon>
        <taxon>eudicotyledons</taxon>
        <taxon>Gunneridae</taxon>
        <taxon>Pentapetalae</taxon>
        <taxon>rosids</taxon>
        <taxon>fabids</taxon>
        <taxon>Fabales</taxon>
        <taxon>Fabaceae</taxon>
        <taxon>Caesalpinioideae</taxon>
        <taxon>mimosoid clade</taxon>
        <taxon>Acacieae</taxon>
        <taxon>Acacia</taxon>
    </lineage>
</organism>
<name>A0AAE1IXC2_9FABA</name>
<dbReference type="EMBL" id="JAWXYG010000011">
    <property type="protein sequence ID" value="KAK4259173.1"/>
    <property type="molecule type" value="Genomic_DNA"/>
</dbReference>
<comment type="caution">
    <text evidence="2">The sequence shown here is derived from an EMBL/GenBank/DDBJ whole genome shotgun (WGS) entry which is preliminary data.</text>
</comment>
<dbReference type="CDD" id="cd01989">
    <property type="entry name" value="USP_STK_Ubox_N"/>
    <property type="match status" value="1"/>
</dbReference>
<dbReference type="PANTHER" id="PTHR47382:SF4">
    <property type="entry name" value="AMINOACYLTRANSFERASE, E1 UBIQUITIN-ACTIVATING ENZYME-RELATED"/>
    <property type="match status" value="1"/>
</dbReference>
<keyword evidence="3" id="KW-1185">Reference proteome</keyword>
<protein>
    <submittedName>
        <fullName evidence="2">Uncharacterized protein</fullName>
    </submittedName>
</protein>
<evidence type="ECO:0000313" key="3">
    <source>
        <dbReference type="Proteomes" id="UP001293593"/>
    </source>
</evidence>
<feature type="compositionally biased region" description="Acidic residues" evidence="1">
    <location>
        <begin position="50"/>
        <end position="60"/>
    </location>
</feature>
<dbReference type="AlphaFoldDB" id="A0AAE1IXC2"/>
<dbReference type="Proteomes" id="UP001293593">
    <property type="component" value="Unassembled WGS sequence"/>
</dbReference>
<evidence type="ECO:0000313" key="2">
    <source>
        <dbReference type="EMBL" id="KAK4259173.1"/>
    </source>
</evidence>